<organism evidence="4">
    <name type="scientific">Amphimedon queenslandica</name>
    <name type="common">Sponge</name>
    <dbReference type="NCBI Taxonomy" id="400682"/>
    <lineage>
        <taxon>Eukaryota</taxon>
        <taxon>Metazoa</taxon>
        <taxon>Porifera</taxon>
        <taxon>Demospongiae</taxon>
        <taxon>Heteroscleromorpha</taxon>
        <taxon>Haplosclerida</taxon>
        <taxon>Niphatidae</taxon>
        <taxon>Amphimedon</taxon>
    </lineage>
</organism>
<dbReference type="InterPro" id="IPR042855">
    <property type="entry name" value="V_SNARE_CC"/>
</dbReference>
<dbReference type="Proteomes" id="UP000007879">
    <property type="component" value="Unassembled WGS sequence"/>
</dbReference>
<dbReference type="AlphaFoldDB" id="A0A1X7UEP3"/>
<keyword evidence="1" id="KW-0175">Coiled coil</keyword>
<accession>A0A1X7UEP3</accession>
<protein>
    <recommendedName>
        <fullName evidence="3">V-SNARE coiled-coil homology domain-containing protein</fullName>
    </recommendedName>
</protein>
<evidence type="ECO:0000259" key="3">
    <source>
        <dbReference type="PROSITE" id="PS50892"/>
    </source>
</evidence>
<feature type="transmembrane region" description="Helical" evidence="2">
    <location>
        <begin position="67"/>
        <end position="94"/>
    </location>
</feature>
<evidence type="ECO:0000256" key="1">
    <source>
        <dbReference type="PROSITE-ProRule" id="PRU00290"/>
    </source>
</evidence>
<keyword evidence="2" id="KW-0472">Membrane</keyword>
<dbReference type="EnsemblMetazoa" id="Aqu2.1.25933_001">
    <property type="protein sequence ID" value="Aqu2.1.25933_001"/>
    <property type="gene ID" value="Aqu2.1.25933"/>
</dbReference>
<dbReference type="InterPro" id="IPR016444">
    <property type="entry name" value="Synaptobrevin/VAMP"/>
</dbReference>
<evidence type="ECO:0000313" key="4">
    <source>
        <dbReference type="EnsemblMetazoa" id="Aqu2.1.25933_001"/>
    </source>
</evidence>
<dbReference type="STRING" id="400682.A0A1X7UEP3"/>
<dbReference type="Pfam" id="PF00957">
    <property type="entry name" value="Synaptobrevin"/>
    <property type="match status" value="1"/>
</dbReference>
<evidence type="ECO:0000256" key="2">
    <source>
        <dbReference type="SAM" id="Phobius"/>
    </source>
</evidence>
<gene>
    <name evidence="4" type="primary">109583821</name>
</gene>
<dbReference type="GO" id="GO:0016192">
    <property type="term" value="P:vesicle-mediated transport"/>
    <property type="evidence" value="ECO:0007669"/>
    <property type="project" value="InterPro"/>
</dbReference>
<keyword evidence="5" id="KW-1185">Reference proteome</keyword>
<dbReference type="Gene3D" id="1.20.5.110">
    <property type="match status" value="1"/>
</dbReference>
<evidence type="ECO:0000313" key="5">
    <source>
        <dbReference type="Proteomes" id="UP000007879"/>
    </source>
</evidence>
<dbReference type="EnsemblMetazoa" id="XM_019999299.1">
    <property type="protein sequence ID" value="XP_019854858.1"/>
    <property type="gene ID" value="LOC109583821"/>
</dbReference>
<keyword evidence="2" id="KW-0812">Transmembrane</keyword>
<reference evidence="4" key="2">
    <citation type="submission" date="2017-05" db="UniProtKB">
        <authorList>
            <consortium name="EnsemblMetazoa"/>
        </authorList>
    </citation>
    <scope>IDENTIFICATION</scope>
</reference>
<dbReference type="InterPro" id="IPR001388">
    <property type="entry name" value="Synaptobrevin-like"/>
</dbReference>
<dbReference type="SUPFAM" id="SSF58038">
    <property type="entry name" value="SNARE fusion complex"/>
    <property type="match status" value="1"/>
</dbReference>
<feature type="domain" description="V-SNARE coiled-coil homology" evidence="3">
    <location>
        <begin position="3"/>
        <end position="63"/>
    </location>
</feature>
<proteinExistence type="predicted"/>
<name>A0A1X7UEP3_AMPQE</name>
<dbReference type="CDD" id="cd15843">
    <property type="entry name" value="R-SNARE"/>
    <property type="match status" value="1"/>
</dbReference>
<keyword evidence="2" id="KW-1133">Transmembrane helix</keyword>
<dbReference type="PROSITE" id="PS50892">
    <property type="entry name" value="V_SNARE"/>
    <property type="match status" value="1"/>
</dbReference>
<dbReference type="PRINTS" id="PR00219">
    <property type="entry name" value="SYNAPTOBREVN"/>
</dbReference>
<sequence>MSSTAKLQGKVDNVKSQMRKNLNSAMERGDHLDDMEERAGNLADTADMFQKRTKRLRKKERCSNFKLWLVICVPIICIVLIVLIVTAIVIGVIVSNQNSN</sequence>
<reference evidence="5" key="1">
    <citation type="journal article" date="2010" name="Nature">
        <title>The Amphimedon queenslandica genome and the evolution of animal complexity.</title>
        <authorList>
            <person name="Srivastava M."/>
            <person name="Simakov O."/>
            <person name="Chapman J."/>
            <person name="Fahey B."/>
            <person name="Gauthier M.E."/>
            <person name="Mitros T."/>
            <person name="Richards G.S."/>
            <person name="Conaco C."/>
            <person name="Dacre M."/>
            <person name="Hellsten U."/>
            <person name="Larroux C."/>
            <person name="Putnam N.H."/>
            <person name="Stanke M."/>
            <person name="Adamska M."/>
            <person name="Darling A."/>
            <person name="Degnan S.M."/>
            <person name="Oakley T.H."/>
            <person name="Plachetzki D.C."/>
            <person name="Zhai Y."/>
            <person name="Adamski M."/>
            <person name="Calcino A."/>
            <person name="Cummins S.F."/>
            <person name="Goodstein D.M."/>
            <person name="Harris C."/>
            <person name="Jackson D.J."/>
            <person name="Leys S.P."/>
            <person name="Shu S."/>
            <person name="Woodcroft B.J."/>
            <person name="Vervoort M."/>
            <person name="Kosik K.S."/>
            <person name="Manning G."/>
            <person name="Degnan B.M."/>
            <person name="Rokhsar D.S."/>
        </authorList>
    </citation>
    <scope>NUCLEOTIDE SEQUENCE [LARGE SCALE GENOMIC DNA]</scope>
</reference>
<dbReference type="OrthoDB" id="5989148at2759"/>
<dbReference type="InParanoid" id="A0A1X7UEP3"/>
<dbReference type="GO" id="GO:0016020">
    <property type="term" value="C:membrane"/>
    <property type="evidence" value="ECO:0007669"/>
    <property type="project" value="InterPro"/>
</dbReference>
<dbReference type="PANTHER" id="PTHR45701">
    <property type="entry name" value="SYNAPTOBREVIN FAMILY MEMBER"/>
    <property type="match status" value="1"/>
</dbReference>